<dbReference type="InterPro" id="IPR008266">
    <property type="entry name" value="Tyr_kinase_AS"/>
</dbReference>
<dbReference type="SMART" id="SM00740">
    <property type="entry name" value="PASTA"/>
    <property type="match status" value="2"/>
</dbReference>
<evidence type="ECO:0000256" key="11">
    <source>
        <dbReference type="SAM" id="Phobius"/>
    </source>
</evidence>
<keyword evidence="15" id="KW-1185">Reference proteome</keyword>
<comment type="catalytic activity">
    <reaction evidence="7">
        <text>L-threonyl-[protein] + ATP = O-phospho-L-threonyl-[protein] + ADP + H(+)</text>
        <dbReference type="Rhea" id="RHEA:46608"/>
        <dbReference type="Rhea" id="RHEA-COMP:11060"/>
        <dbReference type="Rhea" id="RHEA-COMP:11605"/>
        <dbReference type="ChEBI" id="CHEBI:15378"/>
        <dbReference type="ChEBI" id="CHEBI:30013"/>
        <dbReference type="ChEBI" id="CHEBI:30616"/>
        <dbReference type="ChEBI" id="CHEBI:61977"/>
        <dbReference type="ChEBI" id="CHEBI:456216"/>
        <dbReference type="EC" id="2.7.11.1"/>
    </reaction>
</comment>
<dbReference type="InterPro" id="IPR000719">
    <property type="entry name" value="Prot_kinase_dom"/>
</dbReference>
<dbReference type="PANTHER" id="PTHR43289">
    <property type="entry name" value="MITOGEN-ACTIVATED PROTEIN KINASE KINASE KINASE 20-RELATED"/>
    <property type="match status" value="1"/>
</dbReference>
<dbReference type="InterPro" id="IPR017441">
    <property type="entry name" value="Protein_kinase_ATP_BS"/>
</dbReference>
<evidence type="ECO:0000256" key="4">
    <source>
        <dbReference type="ARBA" id="ARBA00022741"/>
    </source>
</evidence>
<accession>A0A1B1BLD0</accession>
<feature type="domain" description="PASTA" evidence="13">
    <location>
        <begin position="431"/>
        <end position="497"/>
    </location>
</feature>
<dbReference type="PANTHER" id="PTHR43289:SF34">
    <property type="entry name" value="SERINE_THREONINE-PROTEIN KINASE YBDM-RELATED"/>
    <property type="match status" value="1"/>
</dbReference>
<evidence type="ECO:0000259" key="12">
    <source>
        <dbReference type="PROSITE" id="PS50011"/>
    </source>
</evidence>
<keyword evidence="3" id="KW-0808">Transferase</keyword>
<dbReference type="Gene3D" id="1.10.510.10">
    <property type="entry name" value="Transferase(Phosphotransferase) domain 1"/>
    <property type="match status" value="1"/>
</dbReference>
<dbReference type="GO" id="GO:0005524">
    <property type="term" value="F:ATP binding"/>
    <property type="evidence" value="ECO:0007669"/>
    <property type="project" value="UniProtKB-UniRule"/>
</dbReference>
<keyword evidence="5 14" id="KW-0418">Kinase</keyword>
<keyword evidence="2 14" id="KW-0723">Serine/threonine-protein kinase</keyword>
<evidence type="ECO:0000256" key="3">
    <source>
        <dbReference type="ARBA" id="ARBA00022679"/>
    </source>
</evidence>
<evidence type="ECO:0000256" key="9">
    <source>
        <dbReference type="PROSITE-ProRule" id="PRU10141"/>
    </source>
</evidence>
<keyword evidence="11" id="KW-0472">Membrane</keyword>
<comment type="catalytic activity">
    <reaction evidence="8">
        <text>L-seryl-[protein] + ATP = O-phospho-L-seryl-[protein] + ADP + H(+)</text>
        <dbReference type="Rhea" id="RHEA:17989"/>
        <dbReference type="Rhea" id="RHEA-COMP:9863"/>
        <dbReference type="Rhea" id="RHEA-COMP:11604"/>
        <dbReference type="ChEBI" id="CHEBI:15378"/>
        <dbReference type="ChEBI" id="CHEBI:29999"/>
        <dbReference type="ChEBI" id="CHEBI:30616"/>
        <dbReference type="ChEBI" id="CHEBI:83421"/>
        <dbReference type="ChEBI" id="CHEBI:456216"/>
        <dbReference type="EC" id="2.7.11.1"/>
    </reaction>
</comment>
<proteinExistence type="predicted"/>
<dbReference type="KEGG" id="cart:PA27867_2388"/>
<evidence type="ECO:0000256" key="1">
    <source>
        <dbReference type="ARBA" id="ARBA00012513"/>
    </source>
</evidence>
<feature type="region of interest" description="Disordered" evidence="10">
    <location>
        <begin position="403"/>
        <end position="434"/>
    </location>
</feature>
<reference evidence="14 15" key="1">
    <citation type="submission" date="2016-06" db="EMBL/GenBank/DDBJ databases">
        <title>Genome sequencing of Cryobacterium arcticum PAMC 27867.</title>
        <authorList>
            <person name="Lee J."/>
            <person name="Kim O.-S."/>
        </authorList>
    </citation>
    <scope>NUCLEOTIDE SEQUENCE [LARGE SCALE GENOMIC DNA]</scope>
    <source>
        <strain evidence="14 15">PAMC 27867</strain>
    </source>
</reference>
<dbReference type="SUPFAM" id="SSF56112">
    <property type="entry name" value="Protein kinase-like (PK-like)"/>
    <property type="match status" value="1"/>
</dbReference>
<organism evidence="14 15">
    <name type="scientific">Cryobacterium arcticum</name>
    <dbReference type="NCBI Taxonomy" id="670052"/>
    <lineage>
        <taxon>Bacteria</taxon>
        <taxon>Bacillati</taxon>
        <taxon>Actinomycetota</taxon>
        <taxon>Actinomycetes</taxon>
        <taxon>Micrococcales</taxon>
        <taxon>Microbacteriaceae</taxon>
        <taxon>Cryobacterium</taxon>
    </lineage>
</organism>
<dbReference type="Proteomes" id="UP000092582">
    <property type="component" value="Chromosome 1"/>
</dbReference>
<keyword evidence="11" id="KW-1133">Transmembrane helix</keyword>
<dbReference type="OrthoDB" id="9762169at2"/>
<feature type="binding site" evidence="9">
    <location>
        <position position="42"/>
    </location>
    <ligand>
        <name>ATP</name>
        <dbReference type="ChEBI" id="CHEBI:30616"/>
    </ligand>
</feature>
<dbReference type="STRING" id="670052.PA27867_2388"/>
<dbReference type="Gene3D" id="3.30.200.20">
    <property type="entry name" value="Phosphorylase Kinase, domain 1"/>
    <property type="match status" value="1"/>
</dbReference>
<evidence type="ECO:0000313" key="15">
    <source>
        <dbReference type="Proteomes" id="UP000092582"/>
    </source>
</evidence>
<feature type="region of interest" description="Disordered" evidence="10">
    <location>
        <begin position="566"/>
        <end position="590"/>
    </location>
</feature>
<dbReference type="EC" id="2.7.11.1" evidence="1"/>
<dbReference type="InterPro" id="IPR011009">
    <property type="entry name" value="Kinase-like_dom_sf"/>
</dbReference>
<feature type="compositionally biased region" description="Low complexity" evidence="10">
    <location>
        <begin position="577"/>
        <end position="590"/>
    </location>
</feature>
<evidence type="ECO:0000259" key="13">
    <source>
        <dbReference type="PROSITE" id="PS51178"/>
    </source>
</evidence>
<name>A0A1B1BLD0_9MICO</name>
<dbReference type="EMBL" id="CP016282">
    <property type="protein sequence ID" value="ANP73338.1"/>
    <property type="molecule type" value="Genomic_DNA"/>
</dbReference>
<dbReference type="Gene3D" id="3.30.10.20">
    <property type="match status" value="2"/>
</dbReference>
<dbReference type="InterPro" id="IPR005543">
    <property type="entry name" value="PASTA_dom"/>
</dbReference>
<dbReference type="PROSITE" id="PS50011">
    <property type="entry name" value="PROTEIN_KINASE_DOM"/>
    <property type="match status" value="1"/>
</dbReference>
<dbReference type="CDD" id="cd14014">
    <property type="entry name" value="STKc_PknB_like"/>
    <property type="match status" value="1"/>
</dbReference>
<evidence type="ECO:0000256" key="10">
    <source>
        <dbReference type="SAM" id="MobiDB-lite"/>
    </source>
</evidence>
<evidence type="ECO:0000256" key="7">
    <source>
        <dbReference type="ARBA" id="ARBA00047899"/>
    </source>
</evidence>
<feature type="domain" description="PASTA" evidence="13">
    <location>
        <begin position="498"/>
        <end position="562"/>
    </location>
</feature>
<keyword evidence="4 9" id="KW-0547">Nucleotide-binding</keyword>
<dbReference type="PROSITE" id="PS51178">
    <property type="entry name" value="PASTA"/>
    <property type="match status" value="2"/>
</dbReference>
<dbReference type="CDD" id="cd06577">
    <property type="entry name" value="PASTA_pknB"/>
    <property type="match status" value="2"/>
</dbReference>
<feature type="compositionally biased region" description="Low complexity" evidence="10">
    <location>
        <begin position="403"/>
        <end position="417"/>
    </location>
</feature>
<evidence type="ECO:0000256" key="2">
    <source>
        <dbReference type="ARBA" id="ARBA00022527"/>
    </source>
</evidence>
<protein>
    <recommendedName>
        <fullName evidence="1">non-specific serine/threonine protein kinase</fullName>
        <ecNumber evidence="1">2.7.11.1</ecNumber>
    </recommendedName>
</protein>
<evidence type="ECO:0000256" key="8">
    <source>
        <dbReference type="ARBA" id="ARBA00048679"/>
    </source>
</evidence>
<sequence length="590" mass="60357">MTGAAAGLVSGRYRLGPLLGSGGSASVFAAVDTRTGDALALKILHPELSRSPRLREAFFREAREAGRVRHPNVVAVLDVGVHDDETDPLAWIALELAPGQTLAEYVERTGPLPVPDALTLALAVLRGLAAVHGAGLIHRDVSPANIMIAPEADGFLPIGAVRLLDFGLADVTDRAATGSDLLRSEPEPAEDRPDRQLGVLGSVNYMSPEQAAGGSVDERGDLYQLGGVLYFALTGSPPFPRDTVDAVRRAHALTPPPVPSVVRPGIRRGVDRIVVRALLKDRADRFASADEMRRAILALEPSATAEAAATGQSGDDHTRRFGRPLDSSPAPETERTAVLPRRPTPRPAPTRSGPADLLPPPAVRRTGAGRAAGWLALVLVAGVIAAGWVAAAADGARTSVAVSSTPSATETTSAAPTATPPPQTPAPAEAERTSVRVPELTTMPLGEARAALEAAGLRVGLLSTQDSVRTGDTVLTLNPAPGTWLAEGDPVDLLVASGSNSVPATVGLAQADAVAALQNAGFTAVVVVRAEAAAPTGTVLASQPMDATVLRLGTTVTLTVAAAVVTPTSSPPPQTPAPTATPAGTATPAP</sequence>
<evidence type="ECO:0000256" key="5">
    <source>
        <dbReference type="ARBA" id="ARBA00022777"/>
    </source>
</evidence>
<dbReference type="Pfam" id="PF00069">
    <property type="entry name" value="Pkinase"/>
    <property type="match status" value="1"/>
</dbReference>
<evidence type="ECO:0000313" key="14">
    <source>
        <dbReference type="EMBL" id="ANP73338.1"/>
    </source>
</evidence>
<feature type="region of interest" description="Disordered" evidence="10">
    <location>
        <begin position="304"/>
        <end position="362"/>
    </location>
</feature>
<gene>
    <name evidence="14" type="ORF">PA27867_2388</name>
</gene>
<feature type="transmembrane region" description="Helical" evidence="11">
    <location>
        <begin position="371"/>
        <end position="391"/>
    </location>
</feature>
<feature type="domain" description="Protein kinase" evidence="12">
    <location>
        <begin position="13"/>
        <end position="297"/>
    </location>
</feature>
<dbReference type="PROSITE" id="PS00109">
    <property type="entry name" value="PROTEIN_KINASE_TYR"/>
    <property type="match status" value="1"/>
</dbReference>
<dbReference type="GO" id="GO:0004674">
    <property type="term" value="F:protein serine/threonine kinase activity"/>
    <property type="evidence" value="ECO:0007669"/>
    <property type="project" value="UniProtKB-KW"/>
</dbReference>
<keyword evidence="6 9" id="KW-0067">ATP-binding</keyword>
<dbReference type="AlphaFoldDB" id="A0A1B1BLD0"/>
<evidence type="ECO:0000256" key="6">
    <source>
        <dbReference type="ARBA" id="ARBA00022840"/>
    </source>
</evidence>
<dbReference type="RefSeq" id="WP_066596651.1">
    <property type="nucleotide sequence ID" value="NZ_CP016282.1"/>
</dbReference>
<dbReference type="Pfam" id="PF03793">
    <property type="entry name" value="PASTA"/>
    <property type="match status" value="2"/>
</dbReference>
<dbReference type="PROSITE" id="PS00107">
    <property type="entry name" value="PROTEIN_KINASE_ATP"/>
    <property type="match status" value="1"/>
</dbReference>
<keyword evidence="11" id="KW-0812">Transmembrane</keyword>